<organism evidence="16 17">
    <name type="scientific">Varroa destructor</name>
    <name type="common">Honeybee mite</name>
    <dbReference type="NCBI Taxonomy" id="109461"/>
    <lineage>
        <taxon>Eukaryota</taxon>
        <taxon>Metazoa</taxon>
        <taxon>Ecdysozoa</taxon>
        <taxon>Arthropoda</taxon>
        <taxon>Chelicerata</taxon>
        <taxon>Arachnida</taxon>
        <taxon>Acari</taxon>
        <taxon>Parasitiformes</taxon>
        <taxon>Mesostigmata</taxon>
        <taxon>Gamasina</taxon>
        <taxon>Dermanyssoidea</taxon>
        <taxon>Varroidae</taxon>
        <taxon>Varroa</taxon>
    </lineage>
</organism>
<evidence type="ECO:0000256" key="4">
    <source>
        <dbReference type="ARBA" id="ARBA00008661"/>
    </source>
</evidence>
<comment type="similarity">
    <text evidence="4 15">Belongs to the glycosyltransferase 31 family.</text>
</comment>
<dbReference type="EnsemblMetazoa" id="XM_022792512">
    <property type="protein sequence ID" value="XP_022648247"/>
    <property type="gene ID" value="LOC111244927"/>
</dbReference>
<proteinExistence type="inferred from homology"/>
<keyword evidence="11 15" id="KW-0333">Golgi apparatus</keyword>
<dbReference type="PANTHER" id="PTHR11214:SF219">
    <property type="entry name" value="UDP-GALNAC:BETA-1,3-N-ACETYLGALACTOSAMINYLTRANSFERASE 2"/>
    <property type="match status" value="1"/>
</dbReference>
<evidence type="ECO:0000313" key="17">
    <source>
        <dbReference type="Proteomes" id="UP000594260"/>
    </source>
</evidence>
<comment type="pathway">
    <text evidence="3">Protein modification; protein glycosylation.</text>
</comment>
<dbReference type="InterPro" id="IPR002659">
    <property type="entry name" value="Glyco_trans_31"/>
</dbReference>
<keyword evidence="13" id="KW-0325">Glycoprotein</keyword>
<evidence type="ECO:0000256" key="1">
    <source>
        <dbReference type="ARBA" id="ARBA00004240"/>
    </source>
</evidence>
<dbReference type="OMA" id="GKWAEHD"/>
<dbReference type="Gene3D" id="3.90.550.50">
    <property type="match status" value="1"/>
</dbReference>
<keyword evidence="7 15" id="KW-0812">Transmembrane</keyword>
<name>A0A7M7MAP4_VARDE</name>
<dbReference type="EC" id="2.4.1.-" evidence="15"/>
<sequence length="483" mass="54866">MLLLVSMFLLQFQMMPEHERHLTFFLTVTFAFVGFLIKGFMYYQTLQEAEKGSGMPIVVVAILSERSHLERRKAIRETWLADKGNVKAYFILASKSCNIHPRDRLNDLSCEFFYPNITAGCLHMVEHTACASGAEGPTRIAIGFSFRLRYPVTLTKLGALIHLQNVRVHLIDAVTKQVLSEAVVSDQDEEIGGYRYSAIDPIKFSKNFEGILMVTGNISTSCGASTFQQSDSIEFQRVYYDHVDEHSLPWRLDMTTLSAVSAEIALEGDPELSTLNVLQRRRHWLKYIDLLDQMIISEMNKYKDIVTVDVVETYRNLPRKMSETFAHFSKQSLTFLVKADDDVVLDLPRLKHILTTSLITNRVVWAKTRRAFPISLYGKWAENVAFPSQVYPDFPCGATYVLSKDLVQFIAKNKGSLHHFQGEDVSVGTWLLGLAPQYLGEGLFSCGIQDCGGNVLNRAEVDSPEETRRIWNVYMQNKTLCDL</sequence>
<evidence type="ECO:0000256" key="9">
    <source>
        <dbReference type="ARBA" id="ARBA00022968"/>
    </source>
</evidence>
<dbReference type="Pfam" id="PF01762">
    <property type="entry name" value="Galactosyl_T"/>
    <property type="match status" value="1"/>
</dbReference>
<accession>A0A7M7MAP4</accession>
<evidence type="ECO:0000256" key="13">
    <source>
        <dbReference type="ARBA" id="ARBA00023180"/>
    </source>
</evidence>
<dbReference type="PANTHER" id="PTHR11214">
    <property type="entry name" value="BETA-1,3-N-ACETYLGLUCOSAMINYLTRANSFERASE"/>
    <property type="match status" value="1"/>
</dbReference>
<dbReference type="OrthoDB" id="1158011at2759"/>
<evidence type="ECO:0000256" key="6">
    <source>
        <dbReference type="ARBA" id="ARBA00022679"/>
    </source>
</evidence>
<evidence type="ECO:0000256" key="2">
    <source>
        <dbReference type="ARBA" id="ARBA00004323"/>
    </source>
</evidence>
<evidence type="ECO:0000256" key="10">
    <source>
        <dbReference type="ARBA" id="ARBA00022989"/>
    </source>
</evidence>
<evidence type="ECO:0000256" key="14">
    <source>
        <dbReference type="ARBA" id="ARBA00047667"/>
    </source>
</evidence>
<evidence type="ECO:0000256" key="15">
    <source>
        <dbReference type="RuleBase" id="RU363063"/>
    </source>
</evidence>
<dbReference type="GO" id="GO:0000139">
    <property type="term" value="C:Golgi membrane"/>
    <property type="evidence" value="ECO:0007669"/>
    <property type="project" value="UniProtKB-SubCell"/>
</dbReference>
<dbReference type="GO" id="GO:0006493">
    <property type="term" value="P:protein O-linked glycosylation"/>
    <property type="evidence" value="ECO:0007669"/>
    <property type="project" value="TreeGrafter"/>
</dbReference>
<keyword evidence="17" id="KW-1185">Reference proteome</keyword>
<comment type="subcellular location">
    <subcellularLocation>
        <location evidence="1">Endoplasmic reticulum</location>
    </subcellularLocation>
    <subcellularLocation>
        <location evidence="2 15">Golgi apparatus membrane</location>
        <topology evidence="2 15">Single-pass type II membrane protein</topology>
    </subcellularLocation>
</comment>
<evidence type="ECO:0000256" key="11">
    <source>
        <dbReference type="ARBA" id="ARBA00023034"/>
    </source>
</evidence>
<evidence type="ECO:0000256" key="3">
    <source>
        <dbReference type="ARBA" id="ARBA00004922"/>
    </source>
</evidence>
<dbReference type="AlphaFoldDB" id="A0A7M7MAP4"/>
<feature type="transmembrane region" description="Helical" evidence="15">
    <location>
        <begin position="21"/>
        <end position="43"/>
    </location>
</feature>
<evidence type="ECO:0000313" key="16">
    <source>
        <dbReference type="EnsemblMetazoa" id="XP_022648247"/>
    </source>
</evidence>
<dbReference type="GO" id="GO:0008194">
    <property type="term" value="F:UDP-glycosyltransferase activity"/>
    <property type="evidence" value="ECO:0007669"/>
    <property type="project" value="TreeGrafter"/>
</dbReference>
<dbReference type="GeneID" id="111244927"/>
<protein>
    <recommendedName>
        <fullName evidence="15">Hexosyltransferase</fullName>
        <ecNumber evidence="15">2.4.1.-</ecNumber>
    </recommendedName>
</protein>
<dbReference type="KEGG" id="vde:111244927"/>
<dbReference type="Proteomes" id="UP000594260">
    <property type="component" value="Unplaced"/>
</dbReference>
<dbReference type="RefSeq" id="XP_022648247.1">
    <property type="nucleotide sequence ID" value="XM_022792512.1"/>
</dbReference>
<keyword evidence="5 15" id="KW-0328">Glycosyltransferase</keyword>
<keyword evidence="9 15" id="KW-0735">Signal-anchor</keyword>
<dbReference type="GO" id="GO:0005783">
    <property type="term" value="C:endoplasmic reticulum"/>
    <property type="evidence" value="ECO:0007669"/>
    <property type="project" value="UniProtKB-SubCell"/>
</dbReference>
<evidence type="ECO:0000256" key="12">
    <source>
        <dbReference type="ARBA" id="ARBA00023136"/>
    </source>
</evidence>
<keyword evidence="6" id="KW-0808">Transferase</keyword>
<keyword evidence="8" id="KW-0256">Endoplasmic reticulum</keyword>
<evidence type="ECO:0000256" key="5">
    <source>
        <dbReference type="ARBA" id="ARBA00022676"/>
    </source>
</evidence>
<dbReference type="InParanoid" id="A0A7M7MAP4"/>
<comment type="catalytic activity">
    <reaction evidence="14">
        <text>3-O-(N-acetyl-beta-D-glucosaminyl-(1-&gt;4)-alpha-D-mannosyl)-L-threonyl-[protein] + UDP-N-acetyl-alpha-D-galactosamine = 3-O-[beta-D-GalNAc-(1-&gt;3)-beta-D-GlcNAc-(1-&gt;4)-alpha-D-Man]-L-Thr-[protein] + UDP + H(+)</text>
        <dbReference type="Rhea" id="RHEA:37667"/>
        <dbReference type="Rhea" id="RHEA-COMP:13308"/>
        <dbReference type="Rhea" id="RHEA-COMP:13618"/>
        <dbReference type="ChEBI" id="CHEBI:15378"/>
        <dbReference type="ChEBI" id="CHEBI:58223"/>
        <dbReference type="ChEBI" id="CHEBI:67138"/>
        <dbReference type="ChEBI" id="CHEBI:136709"/>
        <dbReference type="ChEBI" id="CHEBI:137540"/>
        <dbReference type="EC" id="2.4.1.313"/>
    </reaction>
</comment>
<evidence type="ECO:0000256" key="7">
    <source>
        <dbReference type="ARBA" id="ARBA00022692"/>
    </source>
</evidence>
<reference evidence="16" key="1">
    <citation type="submission" date="2021-01" db="UniProtKB">
        <authorList>
            <consortium name="EnsemblMetazoa"/>
        </authorList>
    </citation>
    <scope>IDENTIFICATION</scope>
</reference>
<evidence type="ECO:0000256" key="8">
    <source>
        <dbReference type="ARBA" id="ARBA00022824"/>
    </source>
</evidence>
<keyword evidence="10 15" id="KW-1133">Transmembrane helix</keyword>
<keyword evidence="12 15" id="KW-0472">Membrane</keyword>
<dbReference type="GO" id="GO:0016758">
    <property type="term" value="F:hexosyltransferase activity"/>
    <property type="evidence" value="ECO:0007669"/>
    <property type="project" value="InterPro"/>
</dbReference>